<feature type="compositionally biased region" description="Basic and acidic residues" evidence="1">
    <location>
        <begin position="697"/>
        <end position="707"/>
    </location>
</feature>
<name>A0A0G4HKN2_9ALVE</name>
<feature type="compositionally biased region" description="Basic and acidic residues" evidence="1">
    <location>
        <begin position="714"/>
        <end position="725"/>
    </location>
</feature>
<dbReference type="VEuPathDB" id="CryptoDB:Cvel_28569"/>
<feature type="region of interest" description="Disordered" evidence="1">
    <location>
        <begin position="1"/>
        <end position="141"/>
    </location>
</feature>
<feature type="compositionally biased region" description="Basic and acidic residues" evidence="1">
    <location>
        <begin position="537"/>
        <end position="546"/>
    </location>
</feature>
<feature type="compositionally biased region" description="Polar residues" evidence="1">
    <location>
        <begin position="315"/>
        <end position="329"/>
    </location>
</feature>
<feature type="compositionally biased region" description="Basic and acidic residues" evidence="1">
    <location>
        <begin position="13"/>
        <end position="25"/>
    </location>
</feature>
<feature type="compositionally biased region" description="Basic and acidic residues" evidence="1">
    <location>
        <begin position="351"/>
        <end position="364"/>
    </location>
</feature>
<protein>
    <submittedName>
        <fullName evidence="2">Uncharacterized protein</fullName>
    </submittedName>
</protein>
<sequence>MRPSTLQGRQTAGRREREKEKENLQHRPPPSLRNATPFSEKRLPLETRLSSSHSSKDPSRSIPPKPCQTSERDQEKERMQMEKRGREEREASLFHSHPETAERRSDRDETAKAEKRKRALPIPPAFSQPEEEEDEVSPLTSSCTVLQPLPIAVSHNANPKVAQPPEVPPAVFGQHSMGPHPPPPQRSHSGSLAIERALFSDSPESLRRPQSQPVQTSAFGDRASTSTSFPERMRKLLQSKVPRTGPPPQRPKPLQHSTAPPPPHKQQPPSSPPSPLLMPPPSPIRVGQRQAEGGGPSLFRSTEATPVFARDKQHPISTTRTPHPSSSVRVQRDSPLPLSVDVYRQNPSHQTGERGKRGSERDMDVVSSVASRLSGALSVGLFRRRTEQEDSQGSPPPKRRCGVETPRTTGGALCASPPNSQTHGVSAAVDPRGLRTLIDRPRQRPPDAQGGAAMVCPATTMTTKQPARDPLGLKHLMNRSLQKASEGQKEKEKERRSKLQQPPSWAAHASSEGGSESVCHKSGVKWLTSLGETLKSRSDHVTEGSHRQGGGGVGSYSSSALLRGKAVSGGLLSRFQRCVDERGGSARLREHRWRQAEQEGDGDPEKRVFVHHVGEERESSDRKSCSTGLGGYRGVAVSREGLRRLPPLVRGMSLWEFSDVEVERVGVYSAGFDPSSSSPSPSFCVFRGRLKRLDFPKEAGRGYEKKGSGQVEAEGERGKERDGGGEKDWQAVRLLLSDSSALNFLSTLGRHAISAPSVVRLPPSWRHDPETAHQGRGIGREGGRGGEQSGLGVLALAGSVQRGEGTWRDVTFLIADCKRVGFDGEASIGRPSAPAASLLVRSDSSREARGIQSGRTACTGAGHDQSSPLFVAGFAVPLVATGEE</sequence>
<feature type="compositionally biased region" description="Pro residues" evidence="1">
    <location>
        <begin position="259"/>
        <end position="283"/>
    </location>
</feature>
<feature type="region of interest" description="Disordered" evidence="1">
    <location>
        <begin position="697"/>
        <end position="725"/>
    </location>
</feature>
<feature type="compositionally biased region" description="Basic and acidic residues" evidence="1">
    <location>
        <begin position="486"/>
        <end position="497"/>
    </location>
</feature>
<accession>A0A0G4HKN2</accession>
<dbReference type="EMBL" id="CDMZ01003000">
    <property type="protein sequence ID" value="CEM44732.1"/>
    <property type="molecule type" value="Genomic_DNA"/>
</dbReference>
<feature type="compositionally biased region" description="Polar residues" evidence="1">
    <location>
        <begin position="208"/>
        <end position="229"/>
    </location>
</feature>
<gene>
    <name evidence="2" type="ORF">Cvel_28569</name>
</gene>
<feature type="region of interest" description="Disordered" evidence="1">
    <location>
        <begin position="838"/>
        <end position="863"/>
    </location>
</feature>
<feature type="compositionally biased region" description="Basic and acidic residues" evidence="1">
    <location>
        <begin position="765"/>
        <end position="784"/>
    </location>
</feature>
<proteinExistence type="predicted"/>
<feature type="region of interest" description="Disordered" evidence="1">
    <location>
        <begin position="156"/>
        <end position="426"/>
    </location>
</feature>
<feature type="compositionally biased region" description="Basic and acidic residues" evidence="1">
    <location>
        <begin position="70"/>
        <end position="113"/>
    </location>
</feature>
<feature type="region of interest" description="Disordered" evidence="1">
    <location>
        <begin position="537"/>
        <end position="556"/>
    </location>
</feature>
<feature type="region of interest" description="Disordered" evidence="1">
    <location>
        <begin position="482"/>
        <end position="519"/>
    </location>
</feature>
<feature type="compositionally biased region" description="Polar residues" evidence="1">
    <location>
        <begin position="1"/>
        <end position="10"/>
    </location>
</feature>
<organism evidence="2">
    <name type="scientific">Chromera velia CCMP2878</name>
    <dbReference type="NCBI Taxonomy" id="1169474"/>
    <lineage>
        <taxon>Eukaryota</taxon>
        <taxon>Sar</taxon>
        <taxon>Alveolata</taxon>
        <taxon>Colpodellida</taxon>
        <taxon>Chromeraceae</taxon>
        <taxon>Chromera</taxon>
    </lineage>
</organism>
<dbReference type="AlphaFoldDB" id="A0A0G4HKN2"/>
<reference evidence="2" key="1">
    <citation type="submission" date="2014-11" db="EMBL/GenBank/DDBJ databases">
        <authorList>
            <person name="Otto D Thomas"/>
            <person name="Naeem Raeece"/>
        </authorList>
    </citation>
    <scope>NUCLEOTIDE SEQUENCE</scope>
</reference>
<feature type="region of interest" description="Disordered" evidence="1">
    <location>
        <begin position="764"/>
        <end position="786"/>
    </location>
</feature>
<evidence type="ECO:0000256" key="1">
    <source>
        <dbReference type="SAM" id="MobiDB-lite"/>
    </source>
</evidence>
<evidence type="ECO:0000313" key="2">
    <source>
        <dbReference type="EMBL" id="CEM44732.1"/>
    </source>
</evidence>